<accession>A0ACC2DHA4</accession>
<comment type="caution">
    <text evidence="1">The sequence shown here is derived from an EMBL/GenBank/DDBJ whole genome shotgun (WGS) entry which is preliminary data.</text>
</comment>
<name>A0ACC2DHA4_DIPCM</name>
<evidence type="ECO:0000313" key="1">
    <source>
        <dbReference type="EMBL" id="KAJ7553570.1"/>
    </source>
</evidence>
<gene>
    <name evidence="1" type="ORF">O6H91_06G103600</name>
</gene>
<keyword evidence="2" id="KW-1185">Reference proteome</keyword>
<proteinExistence type="predicted"/>
<organism evidence="1 2">
    <name type="scientific">Diphasiastrum complanatum</name>
    <name type="common">Issler's clubmoss</name>
    <name type="synonym">Lycopodium complanatum</name>
    <dbReference type="NCBI Taxonomy" id="34168"/>
    <lineage>
        <taxon>Eukaryota</taxon>
        <taxon>Viridiplantae</taxon>
        <taxon>Streptophyta</taxon>
        <taxon>Embryophyta</taxon>
        <taxon>Tracheophyta</taxon>
        <taxon>Lycopodiopsida</taxon>
        <taxon>Lycopodiales</taxon>
        <taxon>Lycopodiaceae</taxon>
        <taxon>Lycopodioideae</taxon>
        <taxon>Diphasiastrum</taxon>
    </lineage>
</organism>
<reference evidence="2" key="1">
    <citation type="journal article" date="2024" name="Proc. Natl. Acad. Sci. U.S.A.">
        <title>Extraordinary preservation of gene collinearity over three hundred million years revealed in homosporous lycophytes.</title>
        <authorList>
            <person name="Li C."/>
            <person name="Wickell D."/>
            <person name="Kuo L.Y."/>
            <person name="Chen X."/>
            <person name="Nie B."/>
            <person name="Liao X."/>
            <person name="Peng D."/>
            <person name="Ji J."/>
            <person name="Jenkins J."/>
            <person name="Williams M."/>
            <person name="Shu S."/>
            <person name="Plott C."/>
            <person name="Barry K."/>
            <person name="Rajasekar S."/>
            <person name="Grimwood J."/>
            <person name="Han X."/>
            <person name="Sun S."/>
            <person name="Hou Z."/>
            <person name="He W."/>
            <person name="Dai G."/>
            <person name="Sun C."/>
            <person name="Schmutz J."/>
            <person name="Leebens-Mack J.H."/>
            <person name="Li F.W."/>
            <person name="Wang L."/>
        </authorList>
    </citation>
    <scope>NUCLEOTIDE SEQUENCE [LARGE SCALE GENOMIC DNA]</scope>
    <source>
        <strain evidence="2">cv. PW_Plant_1</strain>
    </source>
</reference>
<sequence>MGTDDLERSGSLTRRSNRKTIHPVPFPPQGTYESVRPKRWKIFWLIPLIVLANVAMLIITMGINNCPKNSINGGCIAKFLGRFSFEPLKENPLLGPSAETLLNVGALESNRVTKQHEGWRLVSCIWLHGGVFHLLVNMLSLVFIGIRLEQEFGFIRIGLLYLLTGFGGSLLSALFIQNQISVGASGALFGLLGAMLSELLTNWTVYSNKCAALSTLIIIIIVNLAVGLLPHIDNFAHIGGFISGFLLGFVILIKPQFGWKAHWASARPDVEAPVKSKHTKYQYVLWIAAFILLLAGYAVAIILLFKGVDVNTKCSWCHYLNCIPTSRWHCNNGGVACQNSFDKGYLTLTCVNNGQAKDFPKIMNASSTQLIILCSQTCS</sequence>
<dbReference type="Proteomes" id="UP001162992">
    <property type="component" value="Chromosome 6"/>
</dbReference>
<evidence type="ECO:0000313" key="2">
    <source>
        <dbReference type="Proteomes" id="UP001162992"/>
    </source>
</evidence>
<dbReference type="EMBL" id="CM055097">
    <property type="protein sequence ID" value="KAJ7553570.1"/>
    <property type="molecule type" value="Genomic_DNA"/>
</dbReference>
<protein>
    <submittedName>
        <fullName evidence="1">Uncharacterized protein</fullName>
    </submittedName>
</protein>